<dbReference type="AlphaFoldDB" id="A0A699VYW4"/>
<evidence type="ECO:0000256" key="1">
    <source>
        <dbReference type="SAM" id="MobiDB-lite"/>
    </source>
</evidence>
<evidence type="ECO:0000313" key="2">
    <source>
        <dbReference type="EMBL" id="GFD40437.1"/>
    </source>
</evidence>
<feature type="compositionally biased region" description="Acidic residues" evidence="1">
    <location>
        <begin position="59"/>
        <end position="80"/>
    </location>
</feature>
<gene>
    <name evidence="2" type="ORF">Tci_912406</name>
</gene>
<reference evidence="2" key="1">
    <citation type="journal article" date="2019" name="Sci. Rep.">
        <title>Draft genome of Tanacetum cinerariifolium, the natural source of mosquito coil.</title>
        <authorList>
            <person name="Yamashiro T."/>
            <person name="Shiraishi A."/>
            <person name="Satake H."/>
            <person name="Nakayama K."/>
        </authorList>
    </citation>
    <scope>NUCLEOTIDE SEQUENCE</scope>
</reference>
<feature type="region of interest" description="Disordered" evidence="1">
    <location>
        <begin position="26"/>
        <end position="80"/>
    </location>
</feature>
<organism evidence="2">
    <name type="scientific">Tanacetum cinerariifolium</name>
    <name type="common">Dalmatian daisy</name>
    <name type="synonym">Chrysanthemum cinerariifolium</name>
    <dbReference type="NCBI Taxonomy" id="118510"/>
    <lineage>
        <taxon>Eukaryota</taxon>
        <taxon>Viridiplantae</taxon>
        <taxon>Streptophyta</taxon>
        <taxon>Embryophyta</taxon>
        <taxon>Tracheophyta</taxon>
        <taxon>Spermatophyta</taxon>
        <taxon>Magnoliopsida</taxon>
        <taxon>eudicotyledons</taxon>
        <taxon>Gunneridae</taxon>
        <taxon>Pentapetalae</taxon>
        <taxon>asterids</taxon>
        <taxon>campanulids</taxon>
        <taxon>Asterales</taxon>
        <taxon>Asteraceae</taxon>
        <taxon>Asteroideae</taxon>
        <taxon>Anthemideae</taxon>
        <taxon>Anthemidinae</taxon>
        <taxon>Tanacetum</taxon>
    </lineage>
</organism>
<accession>A0A699VYW4</accession>
<proteinExistence type="predicted"/>
<feature type="non-terminal residue" evidence="2">
    <location>
        <position position="1"/>
    </location>
</feature>
<sequence length="80" mass="9007">PFSSSKLVPSFNSIRQIFHLVGETTPVGYFEGEDDAGEDKDGDERDDDEKNQEVAKYDEQDDAEGDGDDEEEGESDEEDW</sequence>
<comment type="caution">
    <text evidence="2">The sequence shown here is derived from an EMBL/GenBank/DDBJ whole genome shotgun (WGS) entry which is preliminary data.</text>
</comment>
<protein>
    <submittedName>
        <fullName evidence="2">Uncharacterized protein</fullName>
    </submittedName>
</protein>
<name>A0A699VYW4_TANCI</name>
<dbReference type="EMBL" id="BKCJ011533581">
    <property type="protein sequence ID" value="GFD40437.1"/>
    <property type="molecule type" value="Genomic_DNA"/>
</dbReference>
<feature type="compositionally biased region" description="Acidic residues" evidence="1">
    <location>
        <begin position="31"/>
        <end position="50"/>
    </location>
</feature>